<dbReference type="Proteomes" id="UP001221142">
    <property type="component" value="Unassembled WGS sequence"/>
</dbReference>
<dbReference type="EMBL" id="JARKIF010000018">
    <property type="protein sequence ID" value="KAJ7619271.1"/>
    <property type="molecule type" value="Genomic_DNA"/>
</dbReference>
<protein>
    <submittedName>
        <fullName evidence="7">Acid protease</fullName>
    </submittedName>
</protein>
<dbReference type="FunFam" id="2.40.70.10:FF:000008">
    <property type="entry name" value="Cathepsin D"/>
    <property type="match status" value="1"/>
</dbReference>
<dbReference type="Gene3D" id="2.40.70.10">
    <property type="entry name" value="Acid Proteases"/>
    <property type="match status" value="2"/>
</dbReference>
<gene>
    <name evidence="7" type="ORF">FB45DRAFT_980980</name>
</gene>
<dbReference type="PROSITE" id="PS00141">
    <property type="entry name" value="ASP_PROTEASE"/>
    <property type="match status" value="2"/>
</dbReference>
<comment type="similarity">
    <text evidence="1 4">Belongs to the peptidase A1 family.</text>
</comment>
<evidence type="ECO:0000256" key="5">
    <source>
        <dbReference type="SAM" id="SignalP"/>
    </source>
</evidence>
<dbReference type="GO" id="GO:0006508">
    <property type="term" value="P:proteolysis"/>
    <property type="evidence" value="ECO:0007669"/>
    <property type="project" value="UniProtKB-KW"/>
</dbReference>
<feature type="chain" id="PRO_5042223650" evidence="5">
    <location>
        <begin position="20"/>
        <end position="420"/>
    </location>
</feature>
<reference evidence="7" key="1">
    <citation type="submission" date="2023-03" db="EMBL/GenBank/DDBJ databases">
        <title>Massive genome expansion in bonnet fungi (Mycena s.s.) driven by repeated elements and novel gene families across ecological guilds.</title>
        <authorList>
            <consortium name="Lawrence Berkeley National Laboratory"/>
            <person name="Harder C.B."/>
            <person name="Miyauchi S."/>
            <person name="Viragh M."/>
            <person name="Kuo A."/>
            <person name="Thoen E."/>
            <person name="Andreopoulos B."/>
            <person name="Lu D."/>
            <person name="Skrede I."/>
            <person name="Drula E."/>
            <person name="Henrissat B."/>
            <person name="Morin E."/>
            <person name="Kohler A."/>
            <person name="Barry K."/>
            <person name="LaButti K."/>
            <person name="Morin E."/>
            <person name="Salamov A."/>
            <person name="Lipzen A."/>
            <person name="Mereny Z."/>
            <person name="Hegedus B."/>
            <person name="Baldrian P."/>
            <person name="Stursova M."/>
            <person name="Weitz H."/>
            <person name="Taylor A."/>
            <person name="Grigoriev I.V."/>
            <person name="Nagy L.G."/>
            <person name="Martin F."/>
            <person name="Kauserud H."/>
        </authorList>
    </citation>
    <scope>NUCLEOTIDE SEQUENCE</scope>
    <source>
        <strain evidence="7">9284</strain>
    </source>
</reference>
<dbReference type="CDD" id="cd05471">
    <property type="entry name" value="pepsin_like"/>
    <property type="match status" value="1"/>
</dbReference>
<feature type="active site" evidence="3">
    <location>
        <position position="304"/>
    </location>
</feature>
<dbReference type="InterPro" id="IPR001461">
    <property type="entry name" value="Aspartic_peptidase_A1"/>
</dbReference>
<dbReference type="InterPro" id="IPR021109">
    <property type="entry name" value="Peptidase_aspartic_dom_sf"/>
</dbReference>
<evidence type="ECO:0000256" key="3">
    <source>
        <dbReference type="PIRSR" id="PIRSR601461-1"/>
    </source>
</evidence>
<evidence type="ECO:0000259" key="6">
    <source>
        <dbReference type="PROSITE" id="PS51767"/>
    </source>
</evidence>
<dbReference type="SUPFAM" id="SSF50630">
    <property type="entry name" value="Acid proteases"/>
    <property type="match status" value="1"/>
</dbReference>
<dbReference type="Pfam" id="PF00026">
    <property type="entry name" value="Asp"/>
    <property type="match status" value="1"/>
</dbReference>
<feature type="active site" evidence="3">
    <location>
        <position position="124"/>
    </location>
</feature>
<dbReference type="InterPro" id="IPR033121">
    <property type="entry name" value="PEPTIDASE_A1"/>
</dbReference>
<dbReference type="AlphaFoldDB" id="A0AAD7FGQ8"/>
<dbReference type="PRINTS" id="PR00792">
    <property type="entry name" value="PEPSIN"/>
</dbReference>
<keyword evidence="4 7" id="KW-0645">Protease</keyword>
<keyword evidence="4" id="KW-0378">Hydrolase</keyword>
<evidence type="ECO:0000256" key="1">
    <source>
        <dbReference type="ARBA" id="ARBA00007447"/>
    </source>
</evidence>
<evidence type="ECO:0000313" key="8">
    <source>
        <dbReference type="Proteomes" id="UP001221142"/>
    </source>
</evidence>
<organism evidence="7 8">
    <name type="scientific">Roridomyces roridus</name>
    <dbReference type="NCBI Taxonomy" id="1738132"/>
    <lineage>
        <taxon>Eukaryota</taxon>
        <taxon>Fungi</taxon>
        <taxon>Dikarya</taxon>
        <taxon>Basidiomycota</taxon>
        <taxon>Agaricomycotina</taxon>
        <taxon>Agaricomycetes</taxon>
        <taxon>Agaricomycetidae</taxon>
        <taxon>Agaricales</taxon>
        <taxon>Marasmiineae</taxon>
        <taxon>Mycenaceae</taxon>
        <taxon>Roridomyces</taxon>
    </lineage>
</organism>
<dbReference type="GO" id="GO:0004190">
    <property type="term" value="F:aspartic-type endopeptidase activity"/>
    <property type="evidence" value="ECO:0007669"/>
    <property type="project" value="UniProtKB-KW"/>
</dbReference>
<dbReference type="PANTHER" id="PTHR47966">
    <property type="entry name" value="BETA-SITE APP-CLEAVING ENZYME, ISOFORM A-RELATED"/>
    <property type="match status" value="1"/>
</dbReference>
<evidence type="ECO:0000313" key="7">
    <source>
        <dbReference type="EMBL" id="KAJ7619271.1"/>
    </source>
</evidence>
<dbReference type="InterPro" id="IPR034164">
    <property type="entry name" value="Pepsin-like_dom"/>
</dbReference>
<evidence type="ECO:0000256" key="4">
    <source>
        <dbReference type="RuleBase" id="RU000454"/>
    </source>
</evidence>
<keyword evidence="5" id="KW-0732">Signal</keyword>
<dbReference type="PROSITE" id="PS51767">
    <property type="entry name" value="PEPTIDASE_A1"/>
    <property type="match status" value="1"/>
</dbReference>
<name>A0AAD7FGQ8_9AGAR</name>
<sequence length="420" mass="44881">MSKKTIAAILLFFLCAADTTIIPLQTRRSTSLTTPNGVFDLDQAVVHSVATRNKHRRNLLNWRKNTGLGGPFSQSSKITAPALIPGKILERRQIEPLSDVANNSLWPGIISVGTPAQQFVVDFDTGSSDLWVLSSDCQSDICSVPGRSRYNVLASSTAEKQDNQTFSINYAVSGPVYKDTVCVAGVTVTGQSFGAATTLSVDFSDIPLDGILGLAFPALNSFNETPVFNLAYEQHKVKANQFGLFLAGNGSELFLGGVDSSKFKGEVEFHDVFNAGSLGFWALNNTEAKVAGEEVVSDIVAVVDSGTNVVYGPPADVATLYEKVPGADLFMVEEGSSLYSFPCESVPSIAFSWGGKDWAIPTTTMSQGLTEEGSSQCIGAVVGLDTGLGDNVWVLGDPWMRGLYSVFDFDKEAMGFATLK</sequence>
<feature type="domain" description="Peptidase A1" evidence="6">
    <location>
        <begin position="106"/>
        <end position="417"/>
    </location>
</feature>
<evidence type="ECO:0000256" key="2">
    <source>
        <dbReference type="ARBA" id="ARBA00022750"/>
    </source>
</evidence>
<keyword evidence="8" id="KW-1185">Reference proteome</keyword>
<keyword evidence="2 4" id="KW-0064">Aspartyl protease</keyword>
<feature type="signal peptide" evidence="5">
    <location>
        <begin position="1"/>
        <end position="19"/>
    </location>
</feature>
<dbReference type="PANTHER" id="PTHR47966:SF51">
    <property type="entry name" value="BETA-SITE APP-CLEAVING ENZYME, ISOFORM A-RELATED"/>
    <property type="match status" value="1"/>
</dbReference>
<dbReference type="InterPro" id="IPR001969">
    <property type="entry name" value="Aspartic_peptidase_AS"/>
</dbReference>
<accession>A0AAD7FGQ8</accession>
<comment type="caution">
    <text evidence="7">The sequence shown here is derived from an EMBL/GenBank/DDBJ whole genome shotgun (WGS) entry which is preliminary data.</text>
</comment>
<proteinExistence type="inferred from homology"/>